<organism evidence="3 4">
    <name type="scientific">Ornithinibacillus caprae</name>
    <dbReference type="NCBI Taxonomy" id="2678566"/>
    <lineage>
        <taxon>Bacteria</taxon>
        <taxon>Bacillati</taxon>
        <taxon>Bacillota</taxon>
        <taxon>Bacilli</taxon>
        <taxon>Bacillales</taxon>
        <taxon>Bacillaceae</taxon>
        <taxon>Ornithinibacillus</taxon>
    </lineage>
</organism>
<accession>A0A6N8FL24</accession>
<evidence type="ECO:0000256" key="1">
    <source>
        <dbReference type="SAM" id="Phobius"/>
    </source>
</evidence>
<dbReference type="InterPro" id="IPR012867">
    <property type="entry name" value="DUF1648"/>
</dbReference>
<dbReference type="AlphaFoldDB" id="A0A6N8FL24"/>
<feature type="domain" description="DUF1648" evidence="2">
    <location>
        <begin position="25"/>
        <end position="69"/>
    </location>
</feature>
<gene>
    <name evidence="3" type="ORF">GMD78_11785</name>
</gene>
<evidence type="ECO:0000313" key="4">
    <source>
        <dbReference type="Proteomes" id="UP000469125"/>
    </source>
</evidence>
<keyword evidence="1" id="KW-1133">Transmembrane helix</keyword>
<proteinExistence type="predicted"/>
<evidence type="ECO:0000313" key="3">
    <source>
        <dbReference type="EMBL" id="MUK89054.1"/>
    </source>
</evidence>
<dbReference type="Pfam" id="PF07853">
    <property type="entry name" value="DUF1648"/>
    <property type="match status" value="1"/>
</dbReference>
<dbReference type="RefSeq" id="WP_155669024.1">
    <property type="nucleotide sequence ID" value="NZ_WOCA01000008.1"/>
</dbReference>
<reference evidence="3 4" key="1">
    <citation type="submission" date="2019-11" db="EMBL/GenBank/DDBJ databases">
        <authorList>
            <person name="Li X."/>
        </authorList>
    </citation>
    <scope>NUCLEOTIDE SEQUENCE [LARGE SCALE GENOMIC DNA]</scope>
    <source>
        <strain evidence="3 4">L9</strain>
    </source>
</reference>
<sequence>MQNNPMNELPTSKIVSNLNKPLICIILGNLIYAIISFTSLPDEIPIHFNLAGEADNWGNKALIFILPLMFKVIFLILYFVSKSPSMINYPVKVTEENAIDLYKLGRLVLTIMNVEMALIMTALTVVMIQTAKGNITGTGLLIPIIIALPIITIIIFMIKIKKMAS</sequence>
<protein>
    <submittedName>
        <fullName evidence="3">DUF1648 domain-containing protein</fullName>
    </submittedName>
</protein>
<name>A0A6N8FL24_9BACI</name>
<comment type="caution">
    <text evidence="3">The sequence shown here is derived from an EMBL/GenBank/DDBJ whole genome shotgun (WGS) entry which is preliminary data.</text>
</comment>
<keyword evidence="4" id="KW-1185">Reference proteome</keyword>
<keyword evidence="1" id="KW-0472">Membrane</keyword>
<feature type="transmembrane region" description="Helical" evidence="1">
    <location>
        <begin position="107"/>
        <end position="128"/>
    </location>
</feature>
<feature type="transmembrane region" description="Helical" evidence="1">
    <location>
        <begin position="140"/>
        <end position="158"/>
    </location>
</feature>
<keyword evidence="1" id="KW-0812">Transmembrane</keyword>
<dbReference type="EMBL" id="WOCA01000008">
    <property type="protein sequence ID" value="MUK89054.1"/>
    <property type="molecule type" value="Genomic_DNA"/>
</dbReference>
<feature type="transmembrane region" description="Helical" evidence="1">
    <location>
        <begin position="61"/>
        <end position="80"/>
    </location>
</feature>
<dbReference type="Proteomes" id="UP000469125">
    <property type="component" value="Unassembled WGS sequence"/>
</dbReference>
<feature type="transmembrane region" description="Helical" evidence="1">
    <location>
        <begin position="21"/>
        <end position="41"/>
    </location>
</feature>
<evidence type="ECO:0000259" key="2">
    <source>
        <dbReference type="Pfam" id="PF07853"/>
    </source>
</evidence>